<comment type="caution">
    <text evidence="1">The sequence shown here is derived from an EMBL/GenBank/DDBJ whole genome shotgun (WGS) entry which is preliminary data.</text>
</comment>
<dbReference type="Proteomes" id="UP000641741">
    <property type="component" value="Unassembled WGS sequence"/>
</dbReference>
<organism evidence="1 2">
    <name type="scientific">Agathobaculum hominis</name>
    <dbReference type="NCBI Taxonomy" id="2763014"/>
    <lineage>
        <taxon>Bacteria</taxon>
        <taxon>Bacillati</taxon>
        <taxon>Bacillota</taxon>
        <taxon>Clostridia</taxon>
        <taxon>Eubacteriales</taxon>
        <taxon>Butyricicoccaceae</taxon>
        <taxon>Agathobaculum</taxon>
    </lineage>
</organism>
<evidence type="ECO:0000313" key="2">
    <source>
        <dbReference type="Proteomes" id="UP000641741"/>
    </source>
</evidence>
<evidence type="ECO:0000313" key="1">
    <source>
        <dbReference type="EMBL" id="MBC5694678.1"/>
    </source>
</evidence>
<dbReference type="Pfam" id="PF14196">
    <property type="entry name" value="ATC_hydrolase"/>
    <property type="match status" value="1"/>
</dbReference>
<keyword evidence="2" id="KW-1185">Reference proteome</keyword>
<gene>
    <name evidence="1" type="ORF">H8S02_01775</name>
</gene>
<dbReference type="InterPro" id="IPR026002">
    <property type="entry name" value="ATC_hydrolase-like"/>
</dbReference>
<accession>A0ABR7GK31</accession>
<keyword evidence="1" id="KW-0378">Hydrolase</keyword>
<dbReference type="EMBL" id="JACOPK010000001">
    <property type="protein sequence ID" value="MBC5694678.1"/>
    <property type="molecule type" value="Genomic_DNA"/>
</dbReference>
<proteinExistence type="predicted"/>
<name>A0ABR7GK31_9FIRM</name>
<protein>
    <submittedName>
        <fullName evidence="1">L-2-amino-thiazoline-4-carboxylic acid hydrolase</fullName>
    </submittedName>
</protein>
<sequence>MKDSELQIDCSCHVLYSKTCKKEIQSKIALHYPEAEREMIWEKVQRQYVDFLLDWRKDLGGKRNFHNGAGGTYDCIAIMSYYAVCKPVTSFREIEEIEENLILPSFRKLKFVNCNKPFWKKLMHMAFLRAKAGCDKWHDYEMTVAPYEKNKPIYYEFTACPAAEFAIRNGLTEIMPALCNVDFAAMELLHARLVRMTTCANGCKCDCTICGDQAPYGREHPEYRDENGYRRNRECSYR</sequence>
<dbReference type="GO" id="GO:0016787">
    <property type="term" value="F:hydrolase activity"/>
    <property type="evidence" value="ECO:0007669"/>
    <property type="project" value="UniProtKB-KW"/>
</dbReference>
<reference evidence="1 2" key="1">
    <citation type="submission" date="2020-08" db="EMBL/GenBank/DDBJ databases">
        <title>Genome public.</title>
        <authorList>
            <person name="Liu C."/>
            <person name="Sun Q."/>
        </authorList>
    </citation>
    <scope>NUCLEOTIDE SEQUENCE [LARGE SCALE GENOMIC DNA]</scope>
    <source>
        <strain evidence="1 2">M2</strain>
    </source>
</reference>